<sequence length="100" mass="11753">MAREENLKGFIADALFFGRKEKSILAKFFGNTSKREEMLSKIKQEEEVRECEEKERKKKKRERRKRLSASQAGRNGGQAKLKRTRDCEEKETGEKAAPFW</sequence>
<feature type="compositionally biased region" description="Basic and acidic residues" evidence="1">
    <location>
        <begin position="43"/>
        <end position="55"/>
    </location>
</feature>
<feature type="compositionally biased region" description="Basic and acidic residues" evidence="1">
    <location>
        <begin position="84"/>
        <end position="94"/>
    </location>
</feature>
<dbReference type="Proteomes" id="UP001443914">
    <property type="component" value="Unassembled WGS sequence"/>
</dbReference>
<comment type="caution">
    <text evidence="2">The sequence shown here is derived from an EMBL/GenBank/DDBJ whole genome shotgun (WGS) entry which is preliminary data.</text>
</comment>
<keyword evidence="3" id="KW-1185">Reference proteome</keyword>
<feature type="region of interest" description="Disordered" evidence="1">
    <location>
        <begin position="43"/>
        <end position="100"/>
    </location>
</feature>
<accession>A0AAW1N846</accession>
<dbReference type="EMBL" id="JBDFQZ010000001">
    <property type="protein sequence ID" value="KAK9757441.1"/>
    <property type="molecule type" value="Genomic_DNA"/>
</dbReference>
<feature type="compositionally biased region" description="Basic residues" evidence="1">
    <location>
        <begin position="56"/>
        <end position="67"/>
    </location>
</feature>
<protein>
    <submittedName>
        <fullName evidence="2">Uncharacterized protein</fullName>
    </submittedName>
</protein>
<evidence type="ECO:0000313" key="2">
    <source>
        <dbReference type="EMBL" id="KAK9757441.1"/>
    </source>
</evidence>
<dbReference type="AlphaFoldDB" id="A0AAW1N846"/>
<evidence type="ECO:0000256" key="1">
    <source>
        <dbReference type="SAM" id="MobiDB-lite"/>
    </source>
</evidence>
<organism evidence="2 3">
    <name type="scientific">Saponaria officinalis</name>
    <name type="common">Common soapwort</name>
    <name type="synonym">Lychnis saponaria</name>
    <dbReference type="NCBI Taxonomy" id="3572"/>
    <lineage>
        <taxon>Eukaryota</taxon>
        <taxon>Viridiplantae</taxon>
        <taxon>Streptophyta</taxon>
        <taxon>Embryophyta</taxon>
        <taxon>Tracheophyta</taxon>
        <taxon>Spermatophyta</taxon>
        <taxon>Magnoliopsida</taxon>
        <taxon>eudicotyledons</taxon>
        <taxon>Gunneridae</taxon>
        <taxon>Pentapetalae</taxon>
        <taxon>Caryophyllales</taxon>
        <taxon>Caryophyllaceae</taxon>
        <taxon>Caryophylleae</taxon>
        <taxon>Saponaria</taxon>
    </lineage>
</organism>
<reference evidence="2" key="1">
    <citation type="submission" date="2024-03" db="EMBL/GenBank/DDBJ databases">
        <title>WGS assembly of Saponaria officinalis var. Norfolk2.</title>
        <authorList>
            <person name="Jenkins J."/>
            <person name="Shu S."/>
            <person name="Grimwood J."/>
            <person name="Barry K."/>
            <person name="Goodstein D."/>
            <person name="Schmutz J."/>
            <person name="Leebens-Mack J."/>
            <person name="Osbourn A."/>
        </authorList>
    </citation>
    <scope>NUCLEOTIDE SEQUENCE [LARGE SCALE GENOMIC DNA]</scope>
    <source>
        <strain evidence="2">JIC</strain>
    </source>
</reference>
<evidence type="ECO:0000313" key="3">
    <source>
        <dbReference type="Proteomes" id="UP001443914"/>
    </source>
</evidence>
<name>A0AAW1N846_SAPOF</name>
<gene>
    <name evidence="2" type="ORF">RND81_01G163000</name>
</gene>
<proteinExistence type="predicted"/>